<proteinExistence type="predicted"/>
<protein>
    <submittedName>
        <fullName evidence="1">Uncharacterized protein</fullName>
    </submittedName>
</protein>
<evidence type="ECO:0000313" key="1">
    <source>
        <dbReference type="EMBL" id="PYE42366.1"/>
    </source>
</evidence>
<dbReference type="Proteomes" id="UP000247790">
    <property type="component" value="Unassembled WGS sequence"/>
</dbReference>
<reference evidence="1 2" key="1">
    <citation type="submission" date="2018-06" db="EMBL/GenBank/DDBJ databases">
        <title>Genomic Encyclopedia of Type Strains, Phase III (KMG-III): the genomes of soil and plant-associated and newly described type strains.</title>
        <authorList>
            <person name="Whitman W."/>
        </authorList>
    </citation>
    <scope>NUCLEOTIDE SEQUENCE [LARGE SCALE GENOMIC DNA]</scope>
    <source>
        <strain evidence="1 2">CECT 7022</strain>
    </source>
</reference>
<accession>A0A2V4V0R6</accession>
<name>A0A2V4V0R6_PAEBA</name>
<comment type="caution">
    <text evidence="1">The sequence shown here is derived from an EMBL/GenBank/DDBJ whole genome shotgun (WGS) entry which is preliminary data.</text>
</comment>
<dbReference type="AlphaFoldDB" id="A0A2V4V0R6"/>
<dbReference type="EMBL" id="QJSW01000038">
    <property type="protein sequence ID" value="PYE42366.1"/>
    <property type="molecule type" value="Genomic_DNA"/>
</dbReference>
<sequence>MLKWLQVLCSIAKWTSGAYNEWSRHSDTESEDCKVTVTQAPELGVARDACW</sequence>
<gene>
    <name evidence="1" type="ORF">DFQ00_13814</name>
</gene>
<evidence type="ECO:0000313" key="2">
    <source>
        <dbReference type="Proteomes" id="UP000247790"/>
    </source>
</evidence>
<organism evidence="1 2">
    <name type="scientific">Paenibacillus barcinonensis</name>
    <dbReference type="NCBI Taxonomy" id="198119"/>
    <lineage>
        <taxon>Bacteria</taxon>
        <taxon>Bacillati</taxon>
        <taxon>Bacillota</taxon>
        <taxon>Bacilli</taxon>
        <taxon>Bacillales</taxon>
        <taxon>Paenibacillaceae</taxon>
        <taxon>Paenibacillus</taxon>
    </lineage>
</organism>